<evidence type="ECO:0000313" key="19">
    <source>
        <dbReference type="Proteomes" id="UP001649381"/>
    </source>
</evidence>
<dbReference type="HAMAP" id="MF_00052_B">
    <property type="entry name" value="RNase_HII_B"/>
    <property type="match status" value="1"/>
</dbReference>
<evidence type="ECO:0000256" key="6">
    <source>
        <dbReference type="ARBA" id="ARBA00012180"/>
    </source>
</evidence>
<comment type="caution">
    <text evidence="18">The sequence shown here is derived from an EMBL/GenBank/DDBJ whole genome shotgun (WGS) entry which is preliminary data.</text>
</comment>
<evidence type="ECO:0000256" key="13">
    <source>
        <dbReference type="ARBA" id="ARBA00023211"/>
    </source>
</evidence>
<evidence type="ECO:0000256" key="7">
    <source>
        <dbReference type="ARBA" id="ARBA00019179"/>
    </source>
</evidence>
<dbReference type="Proteomes" id="UP001649381">
    <property type="component" value="Unassembled WGS sequence"/>
</dbReference>
<dbReference type="InterPro" id="IPR036397">
    <property type="entry name" value="RNaseH_sf"/>
</dbReference>
<dbReference type="PANTHER" id="PTHR10954:SF18">
    <property type="entry name" value="RIBONUCLEASE HII"/>
    <property type="match status" value="1"/>
</dbReference>
<proteinExistence type="inferred from homology"/>
<evidence type="ECO:0000256" key="1">
    <source>
        <dbReference type="ARBA" id="ARBA00000077"/>
    </source>
</evidence>
<dbReference type="CDD" id="cd07182">
    <property type="entry name" value="RNase_HII_bacteria_HII_like"/>
    <property type="match status" value="1"/>
</dbReference>
<keyword evidence="12 14" id="KW-0378">Hydrolase</keyword>
<keyword evidence="8 14" id="KW-0963">Cytoplasm</keyword>
<keyword evidence="11 14" id="KW-0255">Endonuclease</keyword>
<evidence type="ECO:0000259" key="17">
    <source>
        <dbReference type="PROSITE" id="PS51975"/>
    </source>
</evidence>
<evidence type="ECO:0000256" key="3">
    <source>
        <dbReference type="ARBA" id="ARBA00004065"/>
    </source>
</evidence>
<evidence type="ECO:0000256" key="9">
    <source>
        <dbReference type="ARBA" id="ARBA00022722"/>
    </source>
</evidence>
<comment type="catalytic activity">
    <reaction evidence="1 14 15 16">
        <text>Endonucleolytic cleavage to 5'-phosphomonoester.</text>
        <dbReference type="EC" id="3.1.26.4"/>
    </reaction>
</comment>
<reference evidence="18 19" key="1">
    <citation type="submission" date="2022-01" db="EMBL/GenBank/DDBJ databases">
        <title>Alkalihalobacillus sp. EGI L200015, a novel bacterium isolated from a salt lake sediment.</title>
        <authorList>
            <person name="Gao L."/>
            <person name="Fang B.-Z."/>
            <person name="Li W.-J."/>
        </authorList>
    </citation>
    <scope>NUCLEOTIDE SEQUENCE [LARGE SCALE GENOMIC DNA]</scope>
    <source>
        <strain evidence="18 19">KCTC 12718</strain>
    </source>
</reference>
<evidence type="ECO:0000256" key="10">
    <source>
        <dbReference type="ARBA" id="ARBA00022723"/>
    </source>
</evidence>
<evidence type="ECO:0000256" key="12">
    <source>
        <dbReference type="ARBA" id="ARBA00022801"/>
    </source>
</evidence>
<dbReference type="EC" id="3.1.26.4" evidence="6 14"/>
<dbReference type="InterPro" id="IPR001352">
    <property type="entry name" value="RNase_HII/HIII"/>
</dbReference>
<dbReference type="EMBL" id="JAKIJS010000001">
    <property type="protein sequence ID" value="MCF6137088.1"/>
    <property type="molecule type" value="Genomic_DNA"/>
</dbReference>
<organism evidence="18 19">
    <name type="scientific">Pseudalkalibacillus berkeleyi</name>
    <dbReference type="NCBI Taxonomy" id="1069813"/>
    <lineage>
        <taxon>Bacteria</taxon>
        <taxon>Bacillati</taxon>
        <taxon>Bacillota</taxon>
        <taxon>Bacilli</taxon>
        <taxon>Bacillales</taxon>
        <taxon>Fictibacillaceae</taxon>
        <taxon>Pseudalkalibacillus</taxon>
    </lineage>
</organism>
<accession>A0ABS9GZS0</accession>
<evidence type="ECO:0000256" key="2">
    <source>
        <dbReference type="ARBA" id="ARBA00001946"/>
    </source>
</evidence>
<evidence type="ECO:0000256" key="8">
    <source>
        <dbReference type="ARBA" id="ARBA00022490"/>
    </source>
</evidence>
<keyword evidence="19" id="KW-1185">Reference proteome</keyword>
<evidence type="ECO:0000256" key="5">
    <source>
        <dbReference type="ARBA" id="ARBA00007383"/>
    </source>
</evidence>
<comment type="similarity">
    <text evidence="5 14 16">Belongs to the RNase HII family.</text>
</comment>
<dbReference type="InterPro" id="IPR012337">
    <property type="entry name" value="RNaseH-like_sf"/>
</dbReference>
<evidence type="ECO:0000256" key="4">
    <source>
        <dbReference type="ARBA" id="ARBA00004496"/>
    </source>
</evidence>
<dbReference type="InterPro" id="IPR024567">
    <property type="entry name" value="RNase_HII/HIII_dom"/>
</dbReference>
<comment type="subcellular location">
    <subcellularLocation>
        <location evidence="4 14">Cytoplasm</location>
    </subcellularLocation>
</comment>
<evidence type="ECO:0000256" key="11">
    <source>
        <dbReference type="ARBA" id="ARBA00022759"/>
    </source>
</evidence>
<dbReference type="NCBIfam" id="NF000594">
    <property type="entry name" value="PRK00015.1-1"/>
    <property type="match status" value="1"/>
</dbReference>
<feature type="binding site" evidence="14 15">
    <location>
        <position position="79"/>
    </location>
    <ligand>
        <name>a divalent metal cation</name>
        <dbReference type="ChEBI" id="CHEBI:60240"/>
    </ligand>
</feature>
<keyword evidence="13 14" id="KW-0464">Manganese</keyword>
<dbReference type="PROSITE" id="PS51975">
    <property type="entry name" value="RNASE_H_2"/>
    <property type="match status" value="1"/>
</dbReference>
<comment type="function">
    <text evidence="3 14 16">Endonuclease that specifically degrades the RNA of RNA-DNA hybrids.</text>
</comment>
<dbReference type="SUPFAM" id="SSF53098">
    <property type="entry name" value="Ribonuclease H-like"/>
    <property type="match status" value="1"/>
</dbReference>
<comment type="cofactor">
    <cofactor evidence="2">
        <name>Mg(2+)</name>
        <dbReference type="ChEBI" id="CHEBI:18420"/>
    </cofactor>
</comment>
<evidence type="ECO:0000256" key="15">
    <source>
        <dbReference type="PROSITE-ProRule" id="PRU01319"/>
    </source>
</evidence>
<dbReference type="GO" id="GO:0004523">
    <property type="term" value="F:RNA-DNA hybrid ribonuclease activity"/>
    <property type="evidence" value="ECO:0007669"/>
    <property type="project" value="UniProtKB-EC"/>
</dbReference>
<sequence>MKDQSIDEIKKLLNTYEGDLPSQMIEQIESDSRKGVQKLWNQYCKRKSKEQSRLKMYIEMSQFEEKLEKEGYRRIAGVDEVGRGPLAGPVVASAVILNKDTKIIGLNDSKKLSERVREQLYEEIIEQSIAIGVGIVSAEEIDQINIYQASKLAMKKAIEDLPIDPDYLLIDAMNLDVDLPQDSIIKGDAKSVSIAAASIIAKVTRDRYMKKMEDIYPHYSFGNNVGYGTAEHLQALSHYGITPEHRKSFAPVAELIPNK</sequence>
<feature type="domain" description="RNase H type-2" evidence="17">
    <location>
        <begin position="73"/>
        <end position="259"/>
    </location>
</feature>
<gene>
    <name evidence="14" type="primary">rnhB</name>
    <name evidence="18" type="ORF">L2716_05040</name>
</gene>
<feature type="binding site" evidence="14 15">
    <location>
        <position position="171"/>
    </location>
    <ligand>
        <name>a divalent metal cation</name>
        <dbReference type="ChEBI" id="CHEBI:60240"/>
    </ligand>
</feature>
<dbReference type="Pfam" id="PF01351">
    <property type="entry name" value="RNase_HII"/>
    <property type="match status" value="1"/>
</dbReference>
<protein>
    <recommendedName>
        <fullName evidence="7 14">Ribonuclease HII</fullName>
        <shortName evidence="14">RNase HII</shortName>
        <ecNumber evidence="6 14">3.1.26.4</ecNumber>
    </recommendedName>
</protein>
<dbReference type="Gene3D" id="3.30.420.10">
    <property type="entry name" value="Ribonuclease H-like superfamily/Ribonuclease H"/>
    <property type="match status" value="1"/>
</dbReference>
<name>A0ABS9GZS0_9BACL</name>
<keyword evidence="10 14" id="KW-0479">Metal-binding</keyword>
<evidence type="ECO:0000256" key="14">
    <source>
        <dbReference type="HAMAP-Rule" id="MF_00052"/>
    </source>
</evidence>
<dbReference type="PANTHER" id="PTHR10954">
    <property type="entry name" value="RIBONUCLEASE H2 SUBUNIT A"/>
    <property type="match status" value="1"/>
</dbReference>
<dbReference type="NCBIfam" id="NF000595">
    <property type="entry name" value="PRK00015.1-3"/>
    <property type="match status" value="1"/>
</dbReference>
<dbReference type="RefSeq" id="WP_236332381.1">
    <property type="nucleotide sequence ID" value="NZ_JAKIJS010000001.1"/>
</dbReference>
<feature type="binding site" evidence="14 15">
    <location>
        <position position="80"/>
    </location>
    <ligand>
        <name>a divalent metal cation</name>
        <dbReference type="ChEBI" id="CHEBI:60240"/>
    </ligand>
</feature>
<comment type="cofactor">
    <cofactor evidence="14 15">
        <name>Mn(2+)</name>
        <dbReference type="ChEBI" id="CHEBI:29035"/>
    </cofactor>
    <cofactor evidence="14 15">
        <name>Mg(2+)</name>
        <dbReference type="ChEBI" id="CHEBI:18420"/>
    </cofactor>
    <text evidence="14 15">Manganese or magnesium. Binds 1 divalent metal ion per monomer in the absence of substrate. May bind a second metal ion after substrate binding.</text>
</comment>
<dbReference type="InterPro" id="IPR022898">
    <property type="entry name" value="RNase_HII"/>
</dbReference>
<keyword evidence="9 14" id="KW-0540">Nuclease</keyword>
<evidence type="ECO:0000256" key="16">
    <source>
        <dbReference type="RuleBase" id="RU003515"/>
    </source>
</evidence>
<evidence type="ECO:0000313" key="18">
    <source>
        <dbReference type="EMBL" id="MCF6137088.1"/>
    </source>
</evidence>